<feature type="transmembrane region" description="Helical" evidence="7">
    <location>
        <begin position="345"/>
        <end position="366"/>
    </location>
</feature>
<keyword evidence="3" id="KW-1003">Cell membrane</keyword>
<dbReference type="InterPro" id="IPR020846">
    <property type="entry name" value="MFS_dom"/>
</dbReference>
<feature type="transmembrane region" description="Helical" evidence="7">
    <location>
        <begin position="147"/>
        <end position="167"/>
    </location>
</feature>
<dbReference type="AlphaFoldDB" id="A0A7I9VSM8"/>
<comment type="subcellular location">
    <subcellularLocation>
        <location evidence="1">Cell membrane</location>
        <topology evidence="1">Multi-pass membrane protein</topology>
    </subcellularLocation>
</comment>
<keyword evidence="5 7" id="KW-1133">Transmembrane helix</keyword>
<dbReference type="SUPFAM" id="SSF103473">
    <property type="entry name" value="MFS general substrate transporter"/>
    <property type="match status" value="1"/>
</dbReference>
<evidence type="ECO:0000313" key="10">
    <source>
        <dbReference type="Proteomes" id="UP000503640"/>
    </source>
</evidence>
<dbReference type="CDD" id="cd17329">
    <property type="entry name" value="MFS_MdtH_MDR_like"/>
    <property type="match status" value="1"/>
</dbReference>
<dbReference type="PROSITE" id="PS00216">
    <property type="entry name" value="SUGAR_TRANSPORT_1"/>
    <property type="match status" value="1"/>
</dbReference>
<name>A0A7I9VSM8_9BACT</name>
<dbReference type="InterPro" id="IPR011701">
    <property type="entry name" value="MFS"/>
</dbReference>
<dbReference type="PANTHER" id="PTHR23517:SF2">
    <property type="entry name" value="MULTIDRUG RESISTANCE PROTEIN MDTH"/>
    <property type="match status" value="1"/>
</dbReference>
<comment type="caution">
    <text evidence="9">The sequence shown here is derived from an EMBL/GenBank/DDBJ whole genome shotgun (WGS) entry which is preliminary data.</text>
</comment>
<keyword evidence="6 7" id="KW-0472">Membrane</keyword>
<dbReference type="InterPro" id="IPR005829">
    <property type="entry name" value="Sugar_transporter_CS"/>
</dbReference>
<dbReference type="Proteomes" id="UP000503640">
    <property type="component" value="Unassembled WGS sequence"/>
</dbReference>
<dbReference type="PROSITE" id="PS50850">
    <property type="entry name" value="MFS"/>
    <property type="match status" value="1"/>
</dbReference>
<feature type="transmembrane region" description="Helical" evidence="7">
    <location>
        <begin position="254"/>
        <end position="272"/>
    </location>
</feature>
<reference evidence="10" key="1">
    <citation type="journal article" date="2020" name="Appl. Environ. Microbiol.">
        <title>Diazotrophic Anaeromyxobacter Isolates from Soils.</title>
        <authorList>
            <person name="Masuda Y."/>
            <person name="Yamanaka H."/>
            <person name="Xu Z.X."/>
            <person name="Shiratori Y."/>
            <person name="Aono T."/>
            <person name="Amachi S."/>
            <person name="Senoo K."/>
            <person name="Itoh H."/>
        </authorList>
    </citation>
    <scope>NUCLEOTIDE SEQUENCE [LARGE SCALE GENOMIC DNA]</scope>
    <source>
        <strain evidence="10">R267</strain>
    </source>
</reference>
<feature type="transmembrane region" description="Helical" evidence="7">
    <location>
        <begin position="56"/>
        <end position="77"/>
    </location>
</feature>
<proteinExistence type="predicted"/>
<evidence type="ECO:0000256" key="6">
    <source>
        <dbReference type="ARBA" id="ARBA00023136"/>
    </source>
</evidence>
<dbReference type="GO" id="GO:0005886">
    <property type="term" value="C:plasma membrane"/>
    <property type="evidence" value="ECO:0007669"/>
    <property type="project" value="UniProtKB-SubCell"/>
</dbReference>
<evidence type="ECO:0000256" key="5">
    <source>
        <dbReference type="ARBA" id="ARBA00022989"/>
    </source>
</evidence>
<feature type="transmembrane region" description="Helical" evidence="7">
    <location>
        <begin position="372"/>
        <end position="391"/>
    </location>
</feature>
<feature type="transmembrane region" description="Helical" evidence="7">
    <location>
        <begin position="214"/>
        <end position="234"/>
    </location>
</feature>
<feature type="transmembrane region" description="Helical" evidence="7">
    <location>
        <begin position="20"/>
        <end position="44"/>
    </location>
</feature>
<feature type="domain" description="Major facilitator superfamily (MFS) profile" evidence="8">
    <location>
        <begin position="19"/>
        <end position="395"/>
    </location>
</feature>
<keyword evidence="2" id="KW-0813">Transport</keyword>
<evidence type="ECO:0000256" key="2">
    <source>
        <dbReference type="ARBA" id="ARBA00022448"/>
    </source>
</evidence>
<sequence>MLRRLQDAVRGYAGGLPPTFWWLWAGMLVNRLGGLVVPYLAIYLTERRGATVAQAGLVASLWGLGSIASGPVGGLLADRLGRRSTLVAALGAGGIGMMALGFVERIEVIAPAALVLGFAGECFRPAMQAAVADVVTEPAARVRAYGLVYWAVNLGFAVALAFAGLLAGVSFTLLFLLDGATTLLFAAIVLQHVPETRPQGGAHEPALRGLAAAFADRTLWPLLALNVLFASLLWQSHAALPVDMRRHGLSAATYGALAAMNGLAIVLLQPVTTRLVAGRDEGRVLALGALLVGAGWGLNAFAGGTAVYAFAILVWTVGEVLTTPVASAVVANLAPAHLRGRYQGAWSMSWAVAAAAGPGAGAFVLGRFGRSALWLGCAGVGVAMAVGHLLAGRSRLREPRRGAS</sequence>
<evidence type="ECO:0000313" key="9">
    <source>
        <dbReference type="EMBL" id="GEJ59089.1"/>
    </source>
</evidence>
<keyword evidence="4 7" id="KW-0812">Transmembrane</keyword>
<feature type="transmembrane region" description="Helical" evidence="7">
    <location>
        <begin position="83"/>
        <end position="103"/>
    </location>
</feature>
<dbReference type="InterPro" id="IPR050171">
    <property type="entry name" value="MFS_Transporters"/>
</dbReference>
<dbReference type="GO" id="GO:0022857">
    <property type="term" value="F:transmembrane transporter activity"/>
    <property type="evidence" value="ECO:0007669"/>
    <property type="project" value="InterPro"/>
</dbReference>
<evidence type="ECO:0000256" key="1">
    <source>
        <dbReference type="ARBA" id="ARBA00004651"/>
    </source>
</evidence>
<feature type="transmembrane region" description="Helical" evidence="7">
    <location>
        <begin position="284"/>
        <end position="302"/>
    </location>
</feature>
<dbReference type="InterPro" id="IPR036259">
    <property type="entry name" value="MFS_trans_sf"/>
</dbReference>
<feature type="transmembrane region" description="Helical" evidence="7">
    <location>
        <begin position="308"/>
        <end position="333"/>
    </location>
</feature>
<evidence type="ECO:0000259" key="8">
    <source>
        <dbReference type="PROSITE" id="PS50850"/>
    </source>
</evidence>
<keyword evidence="10" id="KW-1185">Reference proteome</keyword>
<dbReference type="EMBL" id="BJTG01000010">
    <property type="protein sequence ID" value="GEJ59089.1"/>
    <property type="molecule type" value="Genomic_DNA"/>
</dbReference>
<dbReference type="PANTHER" id="PTHR23517">
    <property type="entry name" value="RESISTANCE PROTEIN MDTM, PUTATIVE-RELATED-RELATED"/>
    <property type="match status" value="1"/>
</dbReference>
<dbReference type="Gene3D" id="1.20.1250.20">
    <property type="entry name" value="MFS general substrate transporter like domains"/>
    <property type="match status" value="1"/>
</dbReference>
<accession>A0A7I9VSM8</accession>
<dbReference type="RefSeq" id="WP_176068254.1">
    <property type="nucleotide sequence ID" value="NZ_BJTG01000010.1"/>
</dbReference>
<dbReference type="Pfam" id="PF07690">
    <property type="entry name" value="MFS_1"/>
    <property type="match status" value="2"/>
</dbReference>
<protein>
    <submittedName>
        <fullName evidence="9">MFS transporter</fullName>
    </submittedName>
</protein>
<organism evidence="9 10">
    <name type="scientific">Anaeromyxobacter diazotrophicus</name>
    <dbReference type="NCBI Taxonomy" id="2590199"/>
    <lineage>
        <taxon>Bacteria</taxon>
        <taxon>Pseudomonadati</taxon>
        <taxon>Myxococcota</taxon>
        <taxon>Myxococcia</taxon>
        <taxon>Myxococcales</taxon>
        <taxon>Cystobacterineae</taxon>
        <taxon>Anaeromyxobacteraceae</taxon>
        <taxon>Anaeromyxobacter</taxon>
    </lineage>
</organism>
<evidence type="ECO:0000256" key="3">
    <source>
        <dbReference type="ARBA" id="ARBA00022475"/>
    </source>
</evidence>
<evidence type="ECO:0000256" key="7">
    <source>
        <dbReference type="SAM" id="Phobius"/>
    </source>
</evidence>
<feature type="transmembrane region" description="Helical" evidence="7">
    <location>
        <begin position="173"/>
        <end position="193"/>
    </location>
</feature>
<gene>
    <name evidence="9" type="ORF">AMYX_38300</name>
</gene>
<evidence type="ECO:0000256" key="4">
    <source>
        <dbReference type="ARBA" id="ARBA00022692"/>
    </source>
</evidence>